<comment type="similarity">
    <text evidence="2 4 5">Belongs to the small heat shock protein (HSP20) family.</text>
</comment>
<dbReference type="InterPro" id="IPR008978">
    <property type="entry name" value="HSP20-like_chaperone"/>
</dbReference>
<organism evidence="8 9">
    <name type="scientific">Henosepilachna vigintioctopunctata</name>
    <dbReference type="NCBI Taxonomy" id="420089"/>
    <lineage>
        <taxon>Eukaryota</taxon>
        <taxon>Metazoa</taxon>
        <taxon>Ecdysozoa</taxon>
        <taxon>Arthropoda</taxon>
        <taxon>Hexapoda</taxon>
        <taxon>Insecta</taxon>
        <taxon>Pterygota</taxon>
        <taxon>Neoptera</taxon>
        <taxon>Endopterygota</taxon>
        <taxon>Coleoptera</taxon>
        <taxon>Polyphaga</taxon>
        <taxon>Cucujiformia</taxon>
        <taxon>Coccinelloidea</taxon>
        <taxon>Coccinellidae</taxon>
        <taxon>Epilachninae</taxon>
        <taxon>Epilachnini</taxon>
        <taxon>Henosepilachna</taxon>
    </lineage>
</organism>
<evidence type="ECO:0000256" key="2">
    <source>
        <dbReference type="PIRNR" id="PIRNR036514"/>
    </source>
</evidence>
<evidence type="ECO:0000313" key="9">
    <source>
        <dbReference type="Proteomes" id="UP001431783"/>
    </source>
</evidence>
<reference evidence="8 9" key="1">
    <citation type="submission" date="2023-03" db="EMBL/GenBank/DDBJ databases">
        <title>Genome insight into feeding habits of ladybird beetles.</title>
        <authorList>
            <person name="Li H.-S."/>
            <person name="Huang Y.-H."/>
            <person name="Pang H."/>
        </authorList>
    </citation>
    <scope>NUCLEOTIDE SEQUENCE [LARGE SCALE GENOMIC DNA]</scope>
    <source>
        <strain evidence="8">SYSU_2023b</strain>
        <tissue evidence="8">Whole body</tissue>
    </source>
</reference>
<evidence type="ECO:0000259" key="7">
    <source>
        <dbReference type="PROSITE" id="PS01031"/>
    </source>
</evidence>
<dbReference type="PROSITE" id="PS01031">
    <property type="entry name" value="SHSP"/>
    <property type="match status" value="1"/>
</dbReference>
<keyword evidence="1" id="KW-0346">Stress response</keyword>
<dbReference type="AlphaFoldDB" id="A0AAW1UR50"/>
<feature type="binding site" evidence="3">
    <location>
        <position position="114"/>
    </location>
    <ligand>
        <name>Zn(2+)</name>
        <dbReference type="ChEBI" id="CHEBI:29105"/>
        <label>1</label>
    </ligand>
</feature>
<dbReference type="InterPro" id="IPR055269">
    <property type="entry name" value="Alpha-crystallin/HSP_16"/>
</dbReference>
<keyword evidence="3" id="KW-0479">Metal-binding</keyword>
<dbReference type="PANTHER" id="PTHR45640">
    <property type="entry name" value="HEAT SHOCK PROTEIN HSP-12.2-RELATED"/>
    <property type="match status" value="1"/>
</dbReference>
<dbReference type="InterPro" id="IPR001436">
    <property type="entry name" value="Alpha-crystallin/sHSP_animal"/>
</dbReference>
<proteinExistence type="inferred from homology"/>
<dbReference type="Gene3D" id="2.60.40.790">
    <property type="match status" value="1"/>
</dbReference>
<feature type="binding site" evidence="3">
    <location>
        <position position="109"/>
    </location>
    <ligand>
        <name>Zn(2+)</name>
        <dbReference type="ChEBI" id="CHEBI:29105"/>
        <label>1</label>
    </ligand>
</feature>
<dbReference type="GO" id="GO:0042026">
    <property type="term" value="P:protein refolding"/>
    <property type="evidence" value="ECO:0007669"/>
    <property type="project" value="TreeGrafter"/>
</dbReference>
<dbReference type="InterPro" id="IPR002068">
    <property type="entry name" value="A-crystallin/Hsp20_dom"/>
</dbReference>
<feature type="binding site" evidence="3">
    <location>
        <position position="107"/>
    </location>
    <ligand>
        <name>Zn(2+)</name>
        <dbReference type="ChEBI" id="CHEBI:29105"/>
        <label>2</label>
    </ligand>
</feature>
<sequence>MSLLRLLEEPLEFIGPSRLLDQHFGVCLDDEDIFSAPSILDRKLRRALLGSPYLRNWKPRRASRETGSLLSSDKNAFRVNLDVQQFSPEEITVKATGDNQITIEGKHEEKEDEHGYISRHFVRKYTIPKGHDITKVVSKLSSDGVLSITAPKVDSTSSVREIPIVQTGAPSRITEKNNEDDEDGVTQMDVTGGEGNNQRKK</sequence>
<dbReference type="GO" id="GO:0046872">
    <property type="term" value="F:metal ion binding"/>
    <property type="evidence" value="ECO:0007669"/>
    <property type="project" value="UniProtKB-KW"/>
</dbReference>
<dbReference type="EMBL" id="JARQZJ010000091">
    <property type="protein sequence ID" value="KAK9883314.1"/>
    <property type="molecule type" value="Genomic_DNA"/>
</dbReference>
<dbReference type="GO" id="GO:0051082">
    <property type="term" value="F:unfolded protein binding"/>
    <property type="evidence" value="ECO:0007669"/>
    <property type="project" value="TreeGrafter"/>
</dbReference>
<name>A0AAW1UR50_9CUCU</name>
<comment type="caution">
    <text evidence="8">The sequence shown here is derived from an EMBL/GenBank/DDBJ whole genome shotgun (WGS) entry which is preliminary data.</text>
</comment>
<protein>
    <recommendedName>
        <fullName evidence="7">SHSP domain-containing protein</fullName>
    </recommendedName>
</protein>
<feature type="domain" description="SHSP" evidence="7">
    <location>
        <begin position="59"/>
        <end position="167"/>
    </location>
</feature>
<dbReference type="PRINTS" id="PR00299">
    <property type="entry name" value="ACRYSTALLIN"/>
</dbReference>
<evidence type="ECO:0000256" key="5">
    <source>
        <dbReference type="RuleBase" id="RU003616"/>
    </source>
</evidence>
<dbReference type="Proteomes" id="UP001431783">
    <property type="component" value="Unassembled WGS sequence"/>
</dbReference>
<dbReference type="GO" id="GO:0009408">
    <property type="term" value="P:response to heat"/>
    <property type="evidence" value="ECO:0007669"/>
    <property type="project" value="UniProtKB-ARBA"/>
</dbReference>
<evidence type="ECO:0000256" key="1">
    <source>
        <dbReference type="ARBA" id="ARBA00023016"/>
    </source>
</evidence>
<evidence type="ECO:0000256" key="3">
    <source>
        <dbReference type="PIRSR" id="PIRSR036514-1"/>
    </source>
</evidence>
<keyword evidence="9" id="KW-1185">Reference proteome</keyword>
<accession>A0AAW1UR50</accession>
<evidence type="ECO:0000256" key="4">
    <source>
        <dbReference type="PROSITE-ProRule" id="PRU00285"/>
    </source>
</evidence>
<evidence type="ECO:0000313" key="8">
    <source>
        <dbReference type="EMBL" id="KAK9883314.1"/>
    </source>
</evidence>
<dbReference type="SUPFAM" id="SSF49764">
    <property type="entry name" value="HSP20-like chaperones"/>
    <property type="match status" value="1"/>
</dbReference>
<dbReference type="PANTHER" id="PTHR45640:SF13">
    <property type="entry name" value="HEAT SHOCK PROTEIN 22-RELATED"/>
    <property type="match status" value="1"/>
</dbReference>
<gene>
    <name evidence="8" type="ORF">WA026_001494</name>
</gene>
<dbReference type="PIRSF" id="PIRSF036514">
    <property type="entry name" value="Sm_HSP_B1"/>
    <property type="match status" value="1"/>
</dbReference>
<dbReference type="GO" id="GO:0005634">
    <property type="term" value="C:nucleus"/>
    <property type="evidence" value="ECO:0007669"/>
    <property type="project" value="TreeGrafter"/>
</dbReference>
<evidence type="ECO:0000256" key="6">
    <source>
        <dbReference type="SAM" id="MobiDB-lite"/>
    </source>
</evidence>
<keyword evidence="3" id="KW-0862">Zinc</keyword>
<feature type="region of interest" description="Disordered" evidence="6">
    <location>
        <begin position="156"/>
        <end position="201"/>
    </location>
</feature>
<dbReference type="Pfam" id="PF00011">
    <property type="entry name" value="HSP20"/>
    <property type="match status" value="1"/>
</dbReference>
<dbReference type="GO" id="GO:0005737">
    <property type="term" value="C:cytoplasm"/>
    <property type="evidence" value="ECO:0007669"/>
    <property type="project" value="TreeGrafter"/>
</dbReference>
<dbReference type="CDD" id="cd06526">
    <property type="entry name" value="metazoan_ACD"/>
    <property type="match status" value="1"/>
</dbReference>